<evidence type="ECO:0000256" key="4">
    <source>
        <dbReference type="ARBA" id="ARBA00023002"/>
    </source>
</evidence>
<dbReference type="AlphaFoldDB" id="A0A381S4X5"/>
<dbReference type="InterPro" id="IPR010960">
    <property type="entry name" value="Flavocytochrome_c"/>
</dbReference>
<evidence type="ECO:0000256" key="1">
    <source>
        <dbReference type="ARBA" id="ARBA00001974"/>
    </source>
</evidence>
<dbReference type="SUPFAM" id="SSF56425">
    <property type="entry name" value="Succinate dehydrogenase/fumarate reductase flavoprotein, catalytic domain"/>
    <property type="match status" value="1"/>
</dbReference>
<proteinExistence type="predicted"/>
<feature type="domain" description="FAD-dependent oxidoreductase 2 FAD-binding" evidence="5">
    <location>
        <begin position="39"/>
        <end position="474"/>
    </location>
</feature>
<dbReference type="Gene3D" id="3.50.50.60">
    <property type="entry name" value="FAD/NAD(P)-binding domain"/>
    <property type="match status" value="1"/>
</dbReference>
<dbReference type="GO" id="GO:0016491">
    <property type="term" value="F:oxidoreductase activity"/>
    <property type="evidence" value="ECO:0007669"/>
    <property type="project" value="UniProtKB-KW"/>
</dbReference>
<comment type="cofactor">
    <cofactor evidence="1">
        <name>FAD</name>
        <dbReference type="ChEBI" id="CHEBI:57692"/>
    </cofactor>
</comment>
<evidence type="ECO:0000259" key="5">
    <source>
        <dbReference type="Pfam" id="PF00890"/>
    </source>
</evidence>
<dbReference type="PANTHER" id="PTHR43400:SF7">
    <property type="entry name" value="FAD-DEPENDENT OXIDOREDUCTASE 2 FAD BINDING DOMAIN-CONTAINING PROTEIN"/>
    <property type="match status" value="1"/>
</dbReference>
<dbReference type="InterPro" id="IPR036188">
    <property type="entry name" value="FAD/NAD-bd_sf"/>
</dbReference>
<keyword evidence="2" id="KW-0285">Flavoprotein</keyword>
<dbReference type="PANTHER" id="PTHR43400">
    <property type="entry name" value="FUMARATE REDUCTASE"/>
    <property type="match status" value="1"/>
</dbReference>
<evidence type="ECO:0000256" key="3">
    <source>
        <dbReference type="ARBA" id="ARBA00022827"/>
    </source>
</evidence>
<dbReference type="EMBL" id="UINC01002674">
    <property type="protein sequence ID" value="SUZ99155.1"/>
    <property type="molecule type" value="Genomic_DNA"/>
</dbReference>
<organism evidence="6">
    <name type="scientific">marine metagenome</name>
    <dbReference type="NCBI Taxonomy" id="408172"/>
    <lineage>
        <taxon>unclassified sequences</taxon>
        <taxon>metagenomes</taxon>
        <taxon>ecological metagenomes</taxon>
    </lineage>
</organism>
<accession>A0A381S4X5</accession>
<protein>
    <recommendedName>
        <fullName evidence="5">FAD-dependent oxidoreductase 2 FAD-binding domain-containing protein</fullName>
    </recommendedName>
</protein>
<dbReference type="NCBIfam" id="TIGR01813">
    <property type="entry name" value="flavo_cyto_c"/>
    <property type="match status" value="1"/>
</dbReference>
<name>A0A381S4X5_9ZZZZ</name>
<dbReference type="PRINTS" id="PR00368">
    <property type="entry name" value="FADPNR"/>
</dbReference>
<evidence type="ECO:0000256" key="2">
    <source>
        <dbReference type="ARBA" id="ARBA00022630"/>
    </source>
</evidence>
<dbReference type="InterPro" id="IPR050315">
    <property type="entry name" value="FAD-oxidoreductase_2"/>
</dbReference>
<dbReference type="GO" id="GO:0010181">
    <property type="term" value="F:FMN binding"/>
    <property type="evidence" value="ECO:0007669"/>
    <property type="project" value="InterPro"/>
</dbReference>
<evidence type="ECO:0000313" key="6">
    <source>
        <dbReference type="EMBL" id="SUZ99155.1"/>
    </source>
</evidence>
<dbReference type="Gene3D" id="3.90.700.10">
    <property type="entry name" value="Succinate dehydrogenase/fumarate reductase flavoprotein, catalytic domain"/>
    <property type="match status" value="1"/>
</dbReference>
<dbReference type="Pfam" id="PF00890">
    <property type="entry name" value="FAD_binding_2"/>
    <property type="match status" value="1"/>
</dbReference>
<dbReference type="InterPro" id="IPR027477">
    <property type="entry name" value="Succ_DH/fumarate_Rdtase_cat_sf"/>
</dbReference>
<keyword evidence="3" id="KW-0274">FAD</keyword>
<dbReference type="SUPFAM" id="SSF51905">
    <property type="entry name" value="FAD/NAD(P)-binding domain"/>
    <property type="match status" value="1"/>
</dbReference>
<reference evidence="6" key="1">
    <citation type="submission" date="2018-05" db="EMBL/GenBank/DDBJ databases">
        <authorList>
            <person name="Lanie J.A."/>
            <person name="Ng W.-L."/>
            <person name="Kazmierczak K.M."/>
            <person name="Andrzejewski T.M."/>
            <person name="Davidsen T.M."/>
            <person name="Wayne K.J."/>
            <person name="Tettelin H."/>
            <person name="Glass J.I."/>
            <person name="Rusch D."/>
            <person name="Podicherti R."/>
            <person name="Tsui H.-C.T."/>
            <person name="Winkler M.E."/>
        </authorList>
    </citation>
    <scope>NUCLEOTIDE SEQUENCE</scope>
</reference>
<dbReference type="InterPro" id="IPR003953">
    <property type="entry name" value="FAD-dep_OxRdtase_2_FAD-bd"/>
</dbReference>
<keyword evidence="4" id="KW-0560">Oxidoreductase</keyword>
<sequence length="511" mass="55873">MVLKRREILKAAVLGSSSIALSTSTLQKTAANTNREPADILIVGAGNAGIPAAIEAADLGAKVILIDKNTFIGGMLIVSGGHISGANAKMQMRKNIKDSYEKHYQDAMKIGKYQANSELLSIATENAASMIDWLEEIGVEFTEDSPMLEDDHDHYSVPRTYVGKDLGRSLLRPLNKELNKRIKKGNLQVLLDTKALNLIQNKDKEILGVRVQNKSGNGEIYAKTVILTTGGYGASKSMKKKYNPKVMSAKWVGLPHATGDGINMAKKINAKLVNMDHLVVFPGTIFDFQGTPTEISTRLQFPPKHFTKSIWINSKGTRFINEHGSPDEREVAFLNQDPLLFYVIFDDSIKKTSSTLDIRNWNKTKLDDEISKGQIITSAKTIEELARKINVSNKQLQLTVNEYNKSVNNNETDPFGRNRERVPITSGPFYAFTVGGSILTTHGGISVNHSMEVTDNGNQVIPGLYAAGEVLGNGQLMGHGVVGGMSVGPAITFGRMAARTAHRFAQCLCLE</sequence>
<gene>
    <name evidence="6" type="ORF">METZ01_LOCUS52009</name>
</gene>